<keyword evidence="2" id="KW-1185">Reference proteome</keyword>
<comment type="caution">
    <text evidence="1">The sequence shown here is derived from an EMBL/GenBank/DDBJ whole genome shotgun (WGS) entry which is preliminary data.</text>
</comment>
<protein>
    <submittedName>
        <fullName evidence="1">Uncharacterized protein</fullName>
    </submittedName>
</protein>
<accession>A0A202EA36</accession>
<name>A0A202EA36_9EURY</name>
<proteinExistence type="predicted"/>
<sequence>MFGLFGADDEPEVTIKQTPSGIEVSVTGTSQDETGDVMDIANRQFSSLAADSVSVQENAITLRQDDDGVYRQ</sequence>
<evidence type="ECO:0000313" key="1">
    <source>
        <dbReference type="EMBL" id="OVE85084.1"/>
    </source>
</evidence>
<gene>
    <name evidence="1" type="ORF">B2G88_12115</name>
</gene>
<dbReference type="Proteomes" id="UP000196084">
    <property type="component" value="Unassembled WGS sequence"/>
</dbReference>
<organism evidence="1 2">
    <name type="scientific">Natronolimnobius baerhuensis</name>
    <dbReference type="NCBI Taxonomy" id="253108"/>
    <lineage>
        <taxon>Archaea</taxon>
        <taxon>Methanobacteriati</taxon>
        <taxon>Methanobacteriota</taxon>
        <taxon>Stenosarchaea group</taxon>
        <taxon>Halobacteria</taxon>
        <taxon>Halobacteriales</taxon>
        <taxon>Natrialbaceae</taxon>
        <taxon>Natronolimnobius</taxon>
    </lineage>
</organism>
<dbReference type="EMBL" id="MWPH01000002">
    <property type="protein sequence ID" value="OVE85084.1"/>
    <property type="molecule type" value="Genomic_DNA"/>
</dbReference>
<dbReference type="AlphaFoldDB" id="A0A202EA36"/>
<evidence type="ECO:0000313" key="2">
    <source>
        <dbReference type="Proteomes" id="UP000196084"/>
    </source>
</evidence>
<reference evidence="1 2" key="1">
    <citation type="submission" date="2017-02" db="EMBL/GenBank/DDBJ databases">
        <title>Natronthermophilus aegyptiacus gen. nov.,sp. nov., an aerobic, extremely halophilic alkalithermophilic archaeon isolated from the athalassohaline Wadi An Natrun, Egypt.</title>
        <authorList>
            <person name="Zhao B."/>
        </authorList>
    </citation>
    <scope>NUCLEOTIDE SEQUENCE [LARGE SCALE GENOMIC DNA]</scope>
    <source>
        <strain evidence="1 2">CGMCC 1.3597</strain>
    </source>
</reference>